<dbReference type="EMBL" id="BFAA01005361">
    <property type="protein sequence ID" value="GCB63579.1"/>
    <property type="molecule type" value="Genomic_DNA"/>
</dbReference>
<dbReference type="GO" id="GO:0004568">
    <property type="term" value="F:chitinase activity"/>
    <property type="evidence" value="ECO:0007669"/>
    <property type="project" value="UniProtKB-ARBA"/>
</dbReference>
<evidence type="ECO:0000313" key="6">
    <source>
        <dbReference type="Proteomes" id="UP000288216"/>
    </source>
</evidence>
<dbReference type="InterPro" id="IPR001223">
    <property type="entry name" value="Glyco_hydro18_cat"/>
</dbReference>
<dbReference type="GO" id="GO:0006032">
    <property type="term" value="P:chitin catabolic process"/>
    <property type="evidence" value="ECO:0007669"/>
    <property type="project" value="UniProtKB-ARBA"/>
</dbReference>
<dbReference type="STRING" id="75743.A0A401NRU7"/>
<feature type="domain" description="GH18" evidence="4">
    <location>
        <begin position="1"/>
        <end position="94"/>
    </location>
</feature>
<gene>
    <name evidence="5" type="ORF">scyTo_0011643</name>
</gene>
<comment type="caution">
    <text evidence="5">The sequence shown here is derived from an EMBL/GenBank/DDBJ whole genome shotgun (WGS) entry which is preliminary data.</text>
</comment>
<accession>A0A401NRU7</accession>
<dbReference type="InterPro" id="IPR017853">
    <property type="entry name" value="GH"/>
</dbReference>
<evidence type="ECO:0000256" key="3">
    <source>
        <dbReference type="RuleBase" id="RU004453"/>
    </source>
</evidence>
<dbReference type="InterPro" id="IPR001579">
    <property type="entry name" value="Glyco_hydro_18_chit_AS"/>
</dbReference>
<keyword evidence="6" id="KW-1185">Reference proteome</keyword>
<dbReference type="PROSITE" id="PS51910">
    <property type="entry name" value="GH18_2"/>
    <property type="match status" value="1"/>
</dbReference>
<reference evidence="5 6" key="1">
    <citation type="journal article" date="2018" name="Nat. Ecol. Evol.">
        <title>Shark genomes provide insights into elasmobranch evolution and the origin of vertebrates.</title>
        <authorList>
            <person name="Hara Y"/>
            <person name="Yamaguchi K"/>
            <person name="Onimaru K"/>
            <person name="Kadota M"/>
            <person name="Koyanagi M"/>
            <person name="Keeley SD"/>
            <person name="Tatsumi K"/>
            <person name="Tanaka K"/>
            <person name="Motone F"/>
            <person name="Kageyama Y"/>
            <person name="Nozu R"/>
            <person name="Adachi N"/>
            <person name="Nishimura O"/>
            <person name="Nakagawa R"/>
            <person name="Tanegashima C"/>
            <person name="Kiyatake I"/>
            <person name="Matsumoto R"/>
            <person name="Murakumo K"/>
            <person name="Nishida K"/>
            <person name="Terakita A"/>
            <person name="Kuratani S"/>
            <person name="Sato K"/>
            <person name="Hyodo S Kuraku.S."/>
        </authorList>
    </citation>
    <scope>NUCLEOTIDE SEQUENCE [LARGE SCALE GENOMIC DNA]</scope>
</reference>
<keyword evidence="2" id="KW-0326">Glycosidase</keyword>
<dbReference type="InterPro" id="IPR050314">
    <property type="entry name" value="Glycosyl_Hydrlase_18"/>
</dbReference>
<dbReference type="GO" id="GO:0005975">
    <property type="term" value="P:carbohydrate metabolic process"/>
    <property type="evidence" value="ECO:0007669"/>
    <property type="project" value="InterPro"/>
</dbReference>
<dbReference type="SUPFAM" id="SSF51445">
    <property type="entry name" value="(Trans)glycosidases"/>
    <property type="match status" value="1"/>
</dbReference>
<dbReference type="GO" id="GO:0005576">
    <property type="term" value="C:extracellular region"/>
    <property type="evidence" value="ECO:0007669"/>
    <property type="project" value="TreeGrafter"/>
</dbReference>
<name>A0A401NRU7_SCYTO</name>
<dbReference type="PROSITE" id="PS01095">
    <property type="entry name" value="GH18_1"/>
    <property type="match status" value="1"/>
</dbReference>
<dbReference type="GO" id="GO:0008061">
    <property type="term" value="F:chitin binding"/>
    <property type="evidence" value="ECO:0007669"/>
    <property type="project" value="TreeGrafter"/>
</dbReference>
<dbReference type="OrthoDB" id="76388at2759"/>
<dbReference type="AlphaFoldDB" id="A0A401NRU7"/>
<proteinExistence type="inferred from homology"/>
<dbReference type="Pfam" id="PF00704">
    <property type="entry name" value="Glyco_hydro_18"/>
    <property type="match status" value="1"/>
</dbReference>
<dbReference type="Proteomes" id="UP000288216">
    <property type="component" value="Unassembled WGS sequence"/>
</dbReference>
<organism evidence="5 6">
    <name type="scientific">Scyliorhinus torazame</name>
    <name type="common">Cloudy catshark</name>
    <name type="synonym">Catulus torazame</name>
    <dbReference type="NCBI Taxonomy" id="75743"/>
    <lineage>
        <taxon>Eukaryota</taxon>
        <taxon>Metazoa</taxon>
        <taxon>Chordata</taxon>
        <taxon>Craniata</taxon>
        <taxon>Vertebrata</taxon>
        <taxon>Chondrichthyes</taxon>
        <taxon>Elasmobranchii</taxon>
        <taxon>Galeomorphii</taxon>
        <taxon>Galeoidea</taxon>
        <taxon>Carcharhiniformes</taxon>
        <taxon>Scyliorhinidae</taxon>
        <taxon>Scyliorhinus</taxon>
    </lineage>
</organism>
<dbReference type="PANTHER" id="PTHR11177">
    <property type="entry name" value="CHITINASE"/>
    <property type="match status" value="1"/>
</dbReference>
<dbReference type="Gene3D" id="3.20.20.80">
    <property type="entry name" value="Glycosidases"/>
    <property type="match status" value="1"/>
</dbReference>
<comment type="similarity">
    <text evidence="3">Belongs to the glycosyl hydrolase 18 family.</text>
</comment>
<evidence type="ECO:0000256" key="1">
    <source>
        <dbReference type="ARBA" id="ARBA00022801"/>
    </source>
</evidence>
<evidence type="ECO:0000259" key="4">
    <source>
        <dbReference type="PROSITE" id="PS51910"/>
    </source>
</evidence>
<evidence type="ECO:0000313" key="5">
    <source>
        <dbReference type="EMBL" id="GCB63579.1"/>
    </source>
</evidence>
<protein>
    <recommendedName>
        <fullName evidence="4">GH18 domain-containing protein</fullName>
    </recommendedName>
</protein>
<dbReference type="OMA" id="RIVQKSC"/>
<evidence type="ECO:0000256" key="2">
    <source>
        <dbReference type="ARBA" id="ARBA00023295"/>
    </source>
</evidence>
<sequence length="94" mass="10495">MVATAQTRRTFVNSAISFLRQHRFDGLDLDWEYPGSRDSPPEDKHRFTLLIKDLKEGFEQEAESSGQNRLLVIAAVAAGKPSIDAGYEIAEVSQ</sequence>
<keyword evidence="1" id="KW-0378">Hydrolase</keyword>
<dbReference type="PANTHER" id="PTHR11177:SF317">
    <property type="entry name" value="CHITINASE 12-RELATED"/>
    <property type="match status" value="1"/>
</dbReference>